<name>A0A6J5N336_9CAUD</name>
<evidence type="ECO:0000313" key="1">
    <source>
        <dbReference type="EMBL" id="CAB4153122.1"/>
    </source>
</evidence>
<gene>
    <name evidence="1" type="ORF">UFOVP614_50</name>
</gene>
<reference evidence="1" key="1">
    <citation type="submission" date="2020-04" db="EMBL/GenBank/DDBJ databases">
        <authorList>
            <person name="Chiriac C."/>
            <person name="Salcher M."/>
            <person name="Ghai R."/>
            <person name="Kavagutti S V."/>
        </authorList>
    </citation>
    <scope>NUCLEOTIDE SEQUENCE</scope>
</reference>
<sequence>MSISKNQLKAIREGFFDKIEGGDYTVLNKDELPLLERVLYDYGLAFNDAIKDNLERSGSIATGKLAEPSQPVITKFGNQYTLNLGYPMDSKQIEYYDFINKGVKGYDSGTPGNTPYSFKSPYPNRKMAANIFSWLNNARKSVRADSVATNKKGEIDKSETKKQALKKILSESENKKRLAYAISSSIKKKGIEQTNYFDNAIKQVFNDKFMEDISYALLSDFAIKGAAKISKSIKYNK</sequence>
<organism evidence="1">
    <name type="scientific">uncultured Caudovirales phage</name>
    <dbReference type="NCBI Taxonomy" id="2100421"/>
    <lineage>
        <taxon>Viruses</taxon>
        <taxon>Duplodnaviria</taxon>
        <taxon>Heunggongvirae</taxon>
        <taxon>Uroviricota</taxon>
        <taxon>Caudoviricetes</taxon>
        <taxon>Peduoviridae</taxon>
        <taxon>Maltschvirus</taxon>
        <taxon>Maltschvirus maltsch</taxon>
    </lineage>
</organism>
<accession>A0A6J5N336</accession>
<dbReference type="EMBL" id="LR796573">
    <property type="protein sequence ID" value="CAB4153122.1"/>
    <property type="molecule type" value="Genomic_DNA"/>
</dbReference>
<proteinExistence type="predicted"/>
<protein>
    <submittedName>
        <fullName evidence="1">Uncharacterized protein</fullName>
    </submittedName>
</protein>